<feature type="domain" description="Glycoside hydrolase family 65 C-terminal" evidence="7">
    <location>
        <begin position="687"/>
        <end position="728"/>
    </location>
</feature>
<proteinExistence type="inferred from homology"/>
<feature type="domain" description="Glycoside hydrolase family 65 central catalytic" evidence="6">
    <location>
        <begin position="293"/>
        <end position="674"/>
    </location>
</feature>
<feature type="binding site" evidence="5">
    <location>
        <begin position="327"/>
        <end position="328"/>
    </location>
    <ligand>
        <name>substrate</name>
    </ligand>
</feature>
<feature type="binding site" evidence="5">
    <location>
        <begin position="582"/>
        <end position="583"/>
    </location>
    <ligand>
        <name>substrate</name>
    </ligand>
</feature>
<protein>
    <submittedName>
        <fullName evidence="9">Glycoside hydrolase family 65 protein</fullName>
    </submittedName>
</protein>
<dbReference type="EMBL" id="CP119317">
    <property type="protein sequence ID" value="WEK53168.1"/>
    <property type="molecule type" value="Genomic_DNA"/>
</dbReference>
<dbReference type="Pfam" id="PF03636">
    <property type="entry name" value="Glyco_hydro_65N"/>
    <property type="match status" value="1"/>
</dbReference>
<comment type="similarity">
    <text evidence="1">Belongs to the glycosyl hydrolase 65 family.</text>
</comment>
<dbReference type="InterPro" id="IPR012341">
    <property type="entry name" value="6hp_glycosidase-like_sf"/>
</dbReference>
<evidence type="ECO:0000256" key="3">
    <source>
        <dbReference type="ARBA" id="ARBA00022679"/>
    </source>
</evidence>
<keyword evidence="3" id="KW-0808">Transferase</keyword>
<accession>A0AA95J9E3</accession>
<dbReference type="SUPFAM" id="SSF74650">
    <property type="entry name" value="Galactose mutarotase-like"/>
    <property type="match status" value="1"/>
</dbReference>
<dbReference type="GO" id="GO:0005975">
    <property type="term" value="P:carbohydrate metabolic process"/>
    <property type="evidence" value="ECO:0007669"/>
    <property type="project" value="InterPro"/>
</dbReference>
<keyword evidence="2" id="KW-0328">Glycosyltransferase</keyword>
<dbReference type="InterPro" id="IPR037018">
    <property type="entry name" value="GH65_N"/>
</dbReference>
<dbReference type="PANTHER" id="PTHR11051:SF8">
    <property type="entry name" value="PROTEIN-GLUCOSYLGALACTOSYLHYDROXYLYSINE GLUCOSIDASE"/>
    <property type="match status" value="1"/>
</dbReference>
<keyword evidence="9" id="KW-0378">Hydrolase</keyword>
<name>A0AA95J9E3_9BACL</name>
<evidence type="ECO:0000259" key="8">
    <source>
        <dbReference type="Pfam" id="PF03636"/>
    </source>
</evidence>
<dbReference type="InterPro" id="IPR005195">
    <property type="entry name" value="Glyco_hydro_65_M"/>
</dbReference>
<evidence type="ECO:0000313" key="9">
    <source>
        <dbReference type="EMBL" id="WEK53168.1"/>
    </source>
</evidence>
<evidence type="ECO:0000256" key="4">
    <source>
        <dbReference type="PIRSR" id="PIRSR036289-50"/>
    </source>
</evidence>
<dbReference type="Pfam" id="PF03632">
    <property type="entry name" value="Glyco_hydro_65m"/>
    <property type="match status" value="1"/>
</dbReference>
<dbReference type="AlphaFoldDB" id="A0AA95J9E3"/>
<dbReference type="Gene3D" id="2.70.98.40">
    <property type="entry name" value="Glycoside hydrolase, family 65, N-terminal domain"/>
    <property type="match status" value="1"/>
</dbReference>
<gene>
    <name evidence="9" type="ORF">P0Y55_11245</name>
</gene>
<dbReference type="InterPro" id="IPR011013">
    <property type="entry name" value="Gal_mutarotase_sf_dom"/>
</dbReference>
<dbReference type="InterPro" id="IPR008928">
    <property type="entry name" value="6-hairpin_glycosidase_sf"/>
</dbReference>
<dbReference type="InterPro" id="IPR005196">
    <property type="entry name" value="Glyco_hydro_65_N"/>
</dbReference>
<dbReference type="Gene3D" id="2.60.420.10">
    <property type="entry name" value="Maltose phosphorylase, domain 3"/>
    <property type="match status" value="1"/>
</dbReference>
<dbReference type="Gene3D" id="1.50.10.10">
    <property type="match status" value="1"/>
</dbReference>
<organism evidence="9 10">
    <name type="scientific">Candidatus Cohnella colombiensis</name>
    <dbReference type="NCBI Taxonomy" id="3121368"/>
    <lineage>
        <taxon>Bacteria</taxon>
        <taxon>Bacillati</taxon>
        <taxon>Bacillota</taxon>
        <taxon>Bacilli</taxon>
        <taxon>Bacillales</taxon>
        <taxon>Paenibacillaceae</taxon>
        <taxon>Cohnella</taxon>
    </lineage>
</organism>
<evidence type="ECO:0000259" key="7">
    <source>
        <dbReference type="Pfam" id="PF03633"/>
    </source>
</evidence>
<dbReference type="PANTHER" id="PTHR11051">
    <property type="entry name" value="GLYCOSYL HYDROLASE-RELATED"/>
    <property type="match status" value="1"/>
</dbReference>
<reference evidence="9" key="1">
    <citation type="submission" date="2023-03" db="EMBL/GenBank/DDBJ databases">
        <title>Andean soil-derived lignocellulolytic bacterial consortium as a source of novel taxa and putative plastic-active enzymes.</title>
        <authorList>
            <person name="Diaz-Garcia L."/>
            <person name="Chuvochina M."/>
            <person name="Feuerriegel G."/>
            <person name="Bunk B."/>
            <person name="Sproer C."/>
            <person name="Streit W.R."/>
            <person name="Rodriguez L.M."/>
            <person name="Overmann J."/>
            <person name="Jimenez D.J."/>
        </authorList>
    </citation>
    <scope>NUCLEOTIDE SEQUENCE</scope>
    <source>
        <strain evidence="9">MAG 2441</strain>
    </source>
</reference>
<feature type="domain" description="Glycoside hydrolase family 65 N-terminal" evidence="8">
    <location>
        <begin position="7"/>
        <end position="236"/>
    </location>
</feature>
<dbReference type="SUPFAM" id="SSF48208">
    <property type="entry name" value="Six-hairpin glycosidases"/>
    <property type="match status" value="1"/>
</dbReference>
<dbReference type="PIRSF" id="PIRSF036289">
    <property type="entry name" value="Glycosyl_hydrolase_malt_phosph"/>
    <property type="match status" value="1"/>
</dbReference>
<dbReference type="GO" id="GO:0004553">
    <property type="term" value="F:hydrolase activity, hydrolyzing O-glycosyl compounds"/>
    <property type="evidence" value="ECO:0007669"/>
    <property type="project" value="TreeGrafter"/>
</dbReference>
<dbReference type="GO" id="GO:0030246">
    <property type="term" value="F:carbohydrate binding"/>
    <property type="evidence" value="ECO:0007669"/>
    <property type="project" value="InterPro"/>
</dbReference>
<dbReference type="Pfam" id="PF03633">
    <property type="entry name" value="Glyco_hydro_65C"/>
    <property type="match status" value="1"/>
</dbReference>
<evidence type="ECO:0000256" key="5">
    <source>
        <dbReference type="PIRSR" id="PIRSR036289-51"/>
    </source>
</evidence>
<evidence type="ECO:0000256" key="2">
    <source>
        <dbReference type="ARBA" id="ARBA00022676"/>
    </source>
</evidence>
<evidence type="ECO:0000313" key="10">
    <source>
        <dbReference type="Proteomes" id="UP001178662"/>
    </source>
</evidence>
<dbReference type="Proteomes" id="UP001178662">
    <property type="component" value="Chromosome"/>
</dbReference>
<feature type="active site" description="Proton donor" evidence="4">
    <location>
        <position position="469"/>
    </location>
</feature>
<keyword evidence="10" id="KW-1185">Reference proteome</keyword>
<dbReference type="InterPro" id="IPR017045">
    <property type="entry name" value="Malt_Pase/Glycosyl_Hdrlase"/>
</dbReference>
<sequence>MNWIIEENGFKPENIATNGNKFMIGNGYFGYRGVAEEFTKEHFPATIVAGIYDTVGTGWREPINVPNGLYTRLYCDGKEMRLPESEIVSHRQALDMRTATHHRNTLFKLGDGGTIQVSTERVASAVQLHVMAMKYEFICSHPHTITIETGIDGDIWDINGPHLENYRFHEESNGIVTLRVTTHEQKKTVVVAEAIDADFGLQPVQAGSKSYLRKLTVNCEPEKVYTFTKYVSIYTSNDEVHDPYTSAVETSRLAREQGYDAIHRAHAMKWAEKWTDVYVEIEGDEVAHQALNYSIYQLMIIAPEHSEKVSIPARGLSGQVYKGAVFWDTEMFMLPFYLYTSPALARNLVMYRIHTLEGARRKAVEYGFRGAFYAWESQDTGDDACTLFNITDVFTGRPMRTYFRDKQIHISGDVAMGIWQYYLVTGDETVLLDGGAEVILECARFFCSYSYYREDTQRYELLDVTGPDEYHERVHNNAFTNYMVSHVLDIAICTIQLLEQYPEVLESLVDKLQYSEDISRINKMREQLYLPQPDSNTELIEQFDGYFKLEDVTLSDLKKRMQNKNEYLGGGNGLATTTQILKQADVVLMLHLFRDRFNEHTIRANWDFYETRTEHGSSLSPCVYALVAAHIGYSEYAYRYFLKTATIDLTGESKQFVGNLYIGGTHPAANGGAWQAAIHGFSGFSYKDDTITIDPALPLKWTALRFSFYVLGQRYSASIDKQKVIITSQVNNTREQRFAILGTSIVCQPGATLEIKKI</sequence>
<evidence type="ECO:0000259" key="6">
    <source>
        <dbReference type="Pfam" id="PF03632"/>
    </source>
</evidence>
<dbReference type="GO" id="GO:0016757">
    <property type="term" value="F:glycosyltransferase activity"/>
    <property type="evidence" value="ECO:0007669"/>
    <property type="project" value="UniProtKB-KW"/>
</dbReference>
<dbReference type="InterPro" id="IPR005194">
    <property type="entry name" value="Glyco_hydro_65_C"/>
</dbReference>
<evidence type="ECO:0000256" key="1">
    <source>
        <dbReference type="ARBA" id="ARBA00006768"/>
    </source>
</evidence>